<dbReference type="Proteomes" id="UP000754710">
    <property type="component" value="Unassembled WGS sequence"/>
</dbReference>
<reference evidence="1 2" key="1">
    <citation type="submission" date="2021-08" db="EMBL/GenBank/DDBJ databases">
        <title>Nocardioides bacterium WL0053 sp. nov., isolated from the sediment.</title>
        <authorList>
            <person name="Wang L."/>
            <person name="Zhang D."/>
            <person name="Zhang A."/>
        </authorList>
    </citation>
    <scope>NUCLEOTIDE SEQUENCE [LARGE SCALE GENOMIC DNA]</scope>
    <source>
        <strain evidence="1 2">WL0053</strain>
    </source>
</reference>
<evidence type="ECO:0000313" key="2">
    <source>
        <dbReference type="Proteomes" id="UP000754710"/>
    </source>
</evidence>
<accession>A0ABS7RGS7</accession>
<proteinExistence type="predicted"/>
<comment type="caution">
    <text evidence="1">The sequence shown here is derived from an EMBL/GenBank/DDBJ whole genome shotgun (WGS) entry which is preliminary data.</text>
</comment>
<name>A0ABS7RGS7_9ACTN</name>
<dbReference type="RefSeq" id="WP_221023957.1">
    <property type="nucleotide sequence ID" value="NZ_JAIEZQ010000001.1"/>
</dbReference>
<sequence length="172" mass="19346">MNRIREQGEDPTRPLRGDQVEIGHATTEYRVSLAELVVNVQARTSSRRTRHRGAHRAADRCRPGLRHSNICSTMRHHGEVAGGMARRSSWGTMADRVASSAPMPPPPEAPSTVARLKHCWVVDDRGRLPALLLEWRRTEAGFRGRVVRPVEDLDLGWIVVEEWLPAELLEPA</sequence>
<protein>
    <submittedName>
        <fullName evidence="1">Uncharacterized protein</fullName>
    </submittedName>
</protein>
<keyword evidence="2" id="KW-1185">Reference proteome</keyword>
<gene>
    <name evidence="1" type="ORF">K1X13_05405</name>
</gene>
<organism evidence="1 2">
    <name type="scientific">Nocardioides jiangsuensis</name>
    <dbReference type="NCBI Taxonomy" id="2866161"/>
    <lineage>
        <taxon>Bacteria</taxon>
        <taxon>Bacillati</taxon>
        <taxon>Actinomycetota</taxon>
        <taxon>Actinomycetes</taxon>
        <taxon>Propionibacteriales</taxon>
        <taxon>Nocardioidaceae</taxon>
        <taxon>Nocardioides</taxon>
    </lineage>
</organism>
<evidence type="ECO:0000313" key="1">
    <source>
        <dbReference type="EMBL" id="MBY9074255.1"/>
    </source>
</evidence>
<dbReference type="EMBL" id="JAIEZQ010000001">
    <property type="protein sequence ID" value="MBY9074255.1"/>
    <property type="molecule type" value="Genomic_DNA"/>
</dbReference>